<dbReference type="GO" id="GO:0005975">
    <property type="term" value="P:carbohydrate metabolic process"/>
    <property type="evidence" value="ECO:0007669"/>
    <property type="project" value="InterPro"/>
</dbReference>
<keyword evidence="3" id="KW-0333">Golgi apparatus</keyword>
<keyword evidence="1 3" id="KW-0328">Glycosyltransferase</keyword>
<keyword evidence="3" id="KW-0812">Transmembrane</keyword>
<keyword evidence="2 3" id="KW-0808">Transferase</keyword>
<keyword evidence="3" id="KW-0735">Signal-anchor</keyword>
<evidence type="ECO:0000256" key="3">
    <source>
        <dbReference type="RuleBase" id="RU363129"/>
    </source>
</evidence>
<dbReference type="InterPro" id="IPR002516">
    <property type="entry name" value="Glyco_trans_11"/>
</dbReference>
<dbReference type="EC" id="2.4.1.-" evidence="3"/>
<dbReference type="UniPathway" id="UPA00378"/>
<dbReference type="AlphaFoldDB" id="A0A183DTK8"/>
<evidence type="ECO:0000313" key="4">
    <source>
        <dbReference type="EMBL" id="VDN19752.1"/>
    </source>
</evidence>
<keyword evidence="3" id="KW-0325">Glycoprotein</keyword>
<dbReference type="WBParaSite" id="GPUH_0001206301-mRNA-1">
    <property type="protein sequence ID" value="GPUH_0001206301-mRNA-1"/>
    <property type="gene ID" value="GPUH_0001206301"/>
</dbReference>
<evidence type="ECO:0000313" key="5">
    <source>
        <dbReference type="Proteomes" id="UP000271098"/>
    </source>
</evidence>
<dbReference type="Pfam" id="PF01531">
    <property type="entry name" value="Glyco_transf_11"/>
    <property type="match status" value="1"/>
</dbReference>
<dbReference type="Proteomes" id="UP000271098">
    <property type="component" value="Unassembled WGS sequence"/>
</dbReference>
<dbReference type="OrthoDB" id="3226at2759"/>
<gene>
    <name evidence="4" type="ORF">GPUH_LOCUS12049</name>
</gene>
<dbReference type="GO" id="GO:0032580">
    <property type="term" value="C:Golgi cisterna membrane"/>
    <property type="evidence" value="ECO:0007669"/>
    <property type="project" value="UniProtKB-SubCell"/>
</dbReference>
<comment type="subcellular location">
    <subcellularLocation>
        <location evidence="3">Golgi apparatus</location>
        <location evidence="3">Golgi stack membrane</location>
        <topology evidence="3">Single-pass type II membrane protein</topology>
    </subcellularLocation>
</comment>
<dbReference type="EMBL" id="UYRT01078998">
    <property type="protein sequence ID" value="VDN19752.1"/>
    <property type="molecule type" value="Genomic_DNA"/>
</dbReference>
<reference evidence="6" key="1">
    <citation type="submission" date="2016-06" db="UniProtKB">
        <authorList>
            <consortium name="WormBaseParasite"/>
        </authorList>
    </citation>
    <scope>IDENTIFICATION</scope>
</reference>
<comment type="pathway">
    <text evidence="3">Protein modification; protein glycosylation.</text>
</comment>
<name>A0A183DTK8_9BILA</name>
<proteinExistence type="inferred from homology"/>
<reference evidence="4 5" key="2">
    <citation type="submission" date="2018-11" db="EMBL/GenBank/DDBJ databases">
        <authorList>
            <consortium name="Pathogen Informatics"/>
        </authorList>
    </citation>
    <scope>NUCLEOTIDE SEQUENCE [LARGE SCALE GENOMIC DNA]</scope>
</reference>
<sequence length="88" mass="9934">MPMSMSSAKIAIVPGELYVVSSGYREVDMATLSRCNHTIMSTGTYSWWTAYLANGSTIYYSNWPKPGTVLDEMVQKSDYFLDSWISML</sequence>
<comment type="similarity">
    <text evidence="3">Belongs to the glycosyltransferase 11 family.</text>
</comment>
<accession>A0A183DTK8</accession>
<protein>
    <recommendedName>
        <fullName evidence="3">L-Fucosyltransferase</fullName>
        <ecNumber evidence="3">2.4.1.-</ecNumber>
    </recommendedName>
</protein>
<dbReference type="PANTHER" id="PTHR11927:SF9">
    <property type="entry name" value="L-FUCOSYLTRANSFERASE"/>
    <property type="match status" value="1"/>
</dbReference>
<keyword evidence="5" id="KW-1185">Reference proteome</keyword>
<evidence type="ECO:0000256" key="2">
    <source>
        <dbReference type="ARBA" id="ARBA00022679"/>
    </source>
</evidence>
<dbReference type="PANTHER" id="PTHR11927">
    <property type="entry name" value="GALACTOSIDE 2-L-FUCOSYLTRANSFERASE"/>
    <property type="match status" value="1"/>
</dbReference>
<organism evidence="6">
    <name type="scientific">Gongylonema pulchrum</name>
    <dbReference type="NCBI Taxonomy" id="637853"/>
    <lineage>
        <taxon>Eukaryota</taxon>
        <taxon>Metazoa</taxon>
        <taxon>Ecdysozoa</taxon>
        <taxon>Nematoda</taxon>
        <taxon>Chromadorea</taxon>
        <taxon>Rhabditida</taxon>
        <taxon>Spirurina</taxon>
        <taxon>Spiruromorpha</taxon>
        <taxon>Spiruroidea</taxon>
        <taxon>Gongylonematidae</taxon>
        <taxon>Gongylonema</taxon>
    </lineage>
</organism>
<evidence type="ECO:0000256" key="1">
    <source>
        <dbReference type="ARBA" id="ARBA00022676"/>
    </source>
</evidence>
<evidence type="ECO:0000313" key="6">
    <source>
        <dbReference type="WBParaSite" id="GPUH_0001206301-mRNA-1"/>
    </source>
</evidence>
<dbReference type="GO" id="GO:0008107">
    <property type="term" value="F:galactoside 2-alpha-L-fucosyltransferase activity"/>
    <property type="evidence" value="ECO:0007669"/>
    <property type="project" value="InterPro"/>
</dbReference>